<evidence type="ECO:0000256" key="1">
    <source>
        <dbReference type="PROSITE-ProRule" id="PRU00290"/>
    </source>
</evidence>
<dbReference type="GO" id="GO:0003924">
    <property type="term" value="F:GTPase activity"/>
    <property type="evidence" value="ECO:0007669"/>
    <property type="project" value="InterPro"/>
</dbReference>
<organism evidence="4 5">
    <name type="scientific">Apis cerana cerana</name>
    <name type="common">Oriental honeybee</name>
    <dbReference type="NCBI Taxonomy" id="94128"/>
    <lineage>
        <taxon>Eukaryota</taxon>
        <taxon>Metazoa</taxon>
        <taxon>Ecdysozoa</taxon>
        <taxon>Arthropoda</taxon>
        <taxon>Hexapoda</taxon>
        <taxon>Insecta</taxon>
        <taxon>Pterygota</taxon>
        <taxon>Neoptera</taxon>
        <taxon>Endopterygota</taxon>
        <taxon>Hymenoptera</taxon>
        <taxon>Apocrita</taxon>
        <taxon>Aculeata</taxon>
        <taxon>Apoidea</taxon>
        <taxon>Anthophila</taxon>
        <taxon>Apidae</taxon>
        <taxon>Apis</taxon>
    </lineage>
</organism>
<keyword evidence="2" id="KW-0812">Transmembrane</keyword>
<dbReference type="PROSITE" id="PS51421">
    <property type="entry name" value="RAS"/>
    <property type="match status" value="1"/>
</dbReference>
<proteinExistence type="predicted"/>
<dbReference type="EMBL" id="KZ288231">
    <property type="protein sequence ID" value="PBC31560.1"/>
    <property type="molecule type" value="Genomic_DNA"/>
</dbReference>
<dbReference type="GO" id="GO:0016020">
    <property type="term" value="C:membrane"/>
    <property type="evidence" value="ECO:0007669"/>
    <property type="project" value="InterPro"/>
</dbReference>
<evidence type="ECO:0000313" key="5">
    <source>
        <dbReference type="Proteomes" id="UP000242457"/>
    </source>
</evidence>
<dbReference type="Gene3D" id="1.20.5.110">
    <property type="match status" value="1"/>
</dbReference>
<keyword evidence="5" id="KW-1185">Reference proteome</keyword>
<dbReference type="PANTHER" id="PTHR46897:SF1">
    <property type="entry name" value="VESICLE-ASSOCIATED MEMBRANE PROTEIN 4"/>
    <property type="match status" value="1"/>
</dbReference>
<evidence type="ECO:0000259" key="3">
    <source>
        <dbReference type="PROSITE" id="PS50892"/>
    </source>
</evidence>
<gene>
    <name evidence="4" type="ORF">APICC_02265</name>
</gene>
<dbReference type="InterPro" id="IPR042855">
    <property type="entry name" value="V_SNARE_CC"/>
</dbReference>
<reference evidence="4 5" key="1">
    <citation type="submission" date="2014-07" db="EMBL/GenBank/DDBJ databases">
        <title>Genomic and transcriptomic analysis on Apis cerana provide comprehensive insights into honey bee biology.</title>
        <authorList>
            <person name="Diao Q."/>
            <person name="Sun L."/>
            <person name="Zheng H."/>
            <person name="Zheng H."/>
            <person name="Xu S."/>
            <person name="Wang S."/>
            <person name="Zeng Z."/>
            <person name="Hu F."/>
            <person name="Su S."/>
            <person name="Wu J."/>
        </authorList>
    </citation>
    <scope>NUCLEOTIDE SEQUENCE [LARGE SCALE GENOMIC DNA]</scope>
    <source>
        <tissue evidence="4">Pupae without intestine</tissue>
    </source>
</reference>
<feature type="transmembrane region" description="Helical" evidence="2">
    <location>
        <begin position="211"/>
        <end position="232"/>
    </location>
</feature>
<dbReference type="SUPFAM" id="SSF58038">
    <property type="entry name" value="SNARE fusion complex"/>
    <property type="match status" value="1"/>
</dbReference>
<dbReference type="InterPro" id="IPR001806">
    <property type="entry name" value="Small_GTPase"/>
</dbReference>
<dbReference type="InterPro" id="IPR001388">
    <property type="entry name" value="Synaptobrevin-like"/>
</dbReference>
<dbReference type="OrthoDB" id="190375at2759"/>
<dbReference type="Pfam" id="PF00957">
    <property type="entry name" value="Synaptobrevin"/>
    <property type="match status" value="1"/>
</dbReference>
<dbReference type="STRING" id="94128.A0A2A3EIM4"/>
<evidence type="ECO:0000313" key="4">
    <source>
        <dbReference type="EMBL" id="PBC31560.1"/>
    </source>
</evidence>
<dbReference type="GO" id="GO:0090161">
    <property type="term" value="P:Golgi ribbon formation"/>
    <property type="evidence" value="ECO:0007669"/>
    <property type="project" value="InterPro"/>
</dbReference>
<keyword evidence="2" id="KW-1133">Transmembrane helix</keyword>
<keyword evidence="1" id="KW-0175">Coiled coil</keyword>
<evidence type="ECO:0000256" key="2">
    <source>
        <dbReference type="SAM" id="Phobius"/>
    </source>
</evidence>
<feature type="domain" description="V-SNARE coiled-coil homology" evidence="3">
    <location>
        <begin position="145"/>
        <end position="205"/>
    </location>
</feature>
<sequence>MDGKPVRESPLVLFQEGKQLAASRECKFIETSSGIQHNVDELLVGVLKQIRLRENRDKKLKRQGSKRRILSKLHGSKTALSLNLAREILNKMCLNDIVFQEFLYHSGSLDSRILELLLEHDSDPDENMLFNRPSTSVTETKADGKMDSVRLQIQEVTEVMRENVQKVIERGEKLEDLQEVSDRLTMAGNEFRAAARKAQQRAWLQNFKTRIILVTITVTVVVCIIGMVHIIVQSA</sequence>
<dbReference type="GO" id="GO:0016192">
    <property type="term" value="P:vesicle-mediated transport"/>
    <property type="evidence" value="ECO:0007669"/>
    <property type="project" value="InterPro"/>
</dbReference>
<protein>
    <submittedName>
        <fullName evidence="4">Synaptobrevin</fullName>
    </submittedName>
</protein>
<dbReference type="InterPro" id="IPR027417">
    <property type="entry name" value="P-loop_NTPase"/>
</dbReference>
<dbReference type="GO" id="GO:0005525">
    <property type="term" value="F:GTP binding"/>
    <property type="evidence" value="ECO:0007669"/>
    <property type="project" value="InterPro"/>
</dbReference>
<dbReference type="PANTHER" id="PTHR46897">
    <property type="entry name" value="VESICLE-ASSOCIATED MEMBRANE PROTEIN 4"/>
    <property type="match status" value="1"/>
</dbReference>
<dbReference type="Gene3D" id="3.40.50.300">
    <property type="entry name" value="P-loop containing nucleotide triphosphate hydrolases"/>
    <property type="match status" value="1"/>
</dbReference>
<dbReference type="AlphaFoldDB" id="A0A2A3EIM4"/>
<dbReference type="InterPro" id="IPR042887">
    <property type="entry name" value="VAMP4"/>
</dbReference>
<keyword evidence="2" id="KW-0472">Membrane</keyword>
<name>A0A2A3EIM4_APICC</name>
<accession>A0A2A3EIM4</accession>
<dbReference type="Proteomes" id="UP000242457">
    <property type="component" value="Unassembled WGS sequence"/>
</dbReference>
<dbReference type="PRINTS" id="PR00219">
    <property type="entry name" value="SYNAPTOBREVN"/>
</dbReference>
<dbReference type="PROSITE" id="PS50892">
    <property type="entry name" value="V_SNARE"/>
    <property type="match status" value="1"/>
</dbReference>